<dbReference type="PANTHER" id="PTHR30086:SF20">
    <property type="entry name" value="ARGININE EXPORTER PROTEIN ARGO-RELATED"/>
    <property type="match status" value="1"/>
</dbReference>
<dbReference type="GO" id="GO:0005886">
    <property type="term" value="C:plasma membrane"/>
    <property type="evidence" value="ECO:0007669"/>
    <property type="project" value="UniProtKB-SubCell"/>
</dbReference>
<feature type="transmembrane region" description="Helical" evidence="6">
    <location>
        <begin position="71"/>
        <end position="90"/>
    </location>
</feature>
<name>A0A2S0UIR2_9RHOB</name>
<feature type="transmembrane region" description="Helical" evidence="6">
    <location>
        <begin position="182"/>
        <end position="203"/>
    </location>
</feature>
<dbReference type="GO" id="GO:0015171">
    <property type="term" value="F:amino acid transmembrane transporter activity"/>
    <property type="evidence" value="ECO:0007669"/>
    <property type="project" value="TreeGrafter"/>
</dbReference>
<dbReference type="PANTHER" id="PTHR30086">
    <property type="entry name" value="ARGININE EXPORTER PROTEIN ARGO"/>
    <property type="match status" value="1"/>
</dbReference>
<evidence type="ECO:0000256" key="4">
    <source>
        <dbReference type="ARBA" id="ARBA00022989"/>
    </source>
</evidence>
<sequence length="204" mass="21176">MTFDVLYPALAGFAVGLSLILAIGAQNAFVLRQGLRREHVGAVVAVCAGSDAVLILAGVGGFRAISDAVPWLAEAMRWLGVGFLLVYGALRFRAALRGGEALMPAPGVKASLGAVIATCLLFTWANPHVYLDTLVLVGSISSQHAPHEWAFGFGAAAASLTFFSALGFGARLLAPLFGKPRAWVVLEVVVGAMMWALAAGLVVT</sequence>
<dbReference type="InterPro" id="IPR001123">
    <property type="entry name" value="LeuE-type"/>
</dbReference>
<reference evidence="7 8" key="1">
    <citation type="submission" date="2018-04" db="EMBL/GenBank/DDBJ databases">
        <title>Genome sequencing of Gemmobacter.</title>
        <authorList>
            <person name="Yi H."/>
            <person name="Baek M.-G."/>
        </authorList>
    </citation>
    <scope>NUCLEOTIDE SEQUENCE [LARGE SCALE GENOMIC DNA]</scope>
    <source>
        <strain evidence="7 8">HYN0069</strain>
    </source>
</reference>
<dbReference type="AlphaFoldDB" id="A0A2S0UIR2"/>
<feature type="transmembrane region" description="Helical" evidence="6">
    <location>
        <begin position="149"/>
        <end position="170"/>
    </location>
</feature>
<keyword evidence="3 6" id="KW-0812">Transmembrane</keyword>
<keyword evidence="4 6" id="KW-1133">Transmembrane helix</keyword>
<dbReference type="Pfam" id="PF01810">
    <property type="entry name" value="LysE"/>
    <property type="match status" value="1"/>
</dbReference>
<keyword evidence="2" id="KW-1003">Cell membrane</keyword>
<dbReference type="RefSeq" id="WP_108434500.1">
    <property type="nucleotide sequence ID" value="NZ_CP028918.1"/>
</dbReference>
<dbReference type="KEGG" id="geh:HYN69_03400"/>
<feature type="transmembrane region" description="Helical" evidence="6">
    <location>
        <begin position="42"/>
        <end position="65"/>
    </location>
</feature>
<dbReference type="EMBL" id="CP028918">
    <property type="protein sequence ID" value="AWB47675.1"/>
    <property type="molecule type" value="Genomic_DNA"/>
</dbReference>
<comment type="subcellular location">
    <subcellularLocation>
        <location evidence="1">Cell membrane</location>
        <topology evidence="1">Multi-pass membrane protein</topology>
    </subcellularLocation>
</comment>
<accession>A0A2S0UIR2</accession>
<proteinExistence type="predicted"/>
<evidence type="ECO:0000313" key="8">
    <source>
        <dbReference type="Proteomes" id="UP000244496"/>
    </source>
</evidence>
<dbReference type="OrthoDB" id="5638726at2"/>
<evidence type="ECO:0000256" key="5">
    <source>
        <dbReference type="ARBA" id="ARBA00023136"/>
    </source>
</evidence>
<evidence type="ECO:0000313" key="7">
    <source>
        <dbReference type="EMBL" id="AWB47675.1"/>
    </source>
</evidence>
<protein>
    <submittedName>
        <fullName evidence="7">Amino acid transporter</fullName>
    </submittedName>
</protein>
<keyword evidence="5 6" id="KW-0472">Membrane</keyword>
<evidence type="ECO:0000256" key="3">
    <source>
        <dbReference type="ARBA" id="ARBA00022692"/>
    </source>
</evidence>
<evidence type="ECO:0000256" key="1">
    <source>
        <dbReference type="ARBA" id="ARBA00004651"/>
    </source>
</evidence>
<evidence type="ECO:0000256" key="6">
    <source>
        <dbReference type="SAM" id="Phobius"/>
    </source>
</evidence>
<gene>
    <name evidence="7" type="ORF">HYN69_03400</name>
</gene>
<keyword evidence="8" id="KW-1185">Reference proteome</keyword>
<feature type="transmembrane region" description="Helical" evidence="6">
    <location>
        <begin position="110"/>
        <end position="129"/>
    </location>
</feature>
<dbReference type="Proteomes" id="UP000244496">
    <property type="component" value="Chromosome"/>
</dbReference>
<feature type="transmembrane region" description="Helical" evidence="6">
    <location>
        <begin position="6"/>
        <end position="30"/>
    </location>
</feature>
<organism evidence="7 8">
    <name type="scientific">Paragemmobacter aquarius</name>
    <dbReference type="NCBI Taxonomy" id="2169400"/>
    <lineage>
        <taxon>Bacteria</taxon>
        <taxon>Pseudomonadati</taxon>
        <taxon>Pseudomonadota</taxon>
        <taxon>Alphaproteobacteria</taxon>
        <taxon>Rhodobacterales</taxon>
        <taxon>Paracoccaceae</taxon>
        <taxon>Paragemmobacter</taxon>
    </lineage>
</organism>
<evidence type="ECO:0000256" key="2">
    <source>
        <dbReference type="ARBA" id="ARBA00022475"/>
    </source>
</evidence>